<feature type="region of interest" description="Disordered" evidence="1">
    <location>
        <begin position="1"/>
        <end position="56"/>
    </location>
</feature>
<dbReference type="InParanoid" id="Q20234"/>
<dbReference type="CTD" id="185542"/>
<dbReference type="GeneID" id="185542"/>
<dbReference type="eggNOG" id="KOG3528">
    <property type="taxonomic scope" value="Eukaryota"/>
</dbReference>
<dbReference type="Proteomes" id="UP000001940">
    <property type="component" value="Chromosome V"/>
</dbReference>
<evidence type="ECO:0000313" key="3">
    <source>
        <dbReference type="Proteomes" id="UP000001940"/>
    </source>
</evidence>
<dbReference type="EMBL" id="BX284605">
    <property type="protein sequence ID" value="CAA94760.1"/>
    <property type="molecule type" value="Genomic_DNA"/>
</dbReference>
<dbReference type="OMA" id="ERKNGYE"/>
<dbReference type="WormBase" id="F40F9.3">
    <property type="protein sequence ID" value="CE05852"/>
    <property type="gene ID" value="WBGene00009581"/>
</dbReference>
<dbReference type="PANTHER" id="PTHR31327">
    <property type="entry name" value="SPERM MEIOSIS PDZ DOMAIN CONTAINING PROTEINS-RELATED"/>
    <property type="match status" value="1"/>
</dbReference>
<dbReference type="Bgee" id="WBGene00009581">
    <property type="expression patterns" value="Expressed in material anatomical entity and 2 other cell types or tissues"/>
</dbReference>
<dbReference type="AGR" id="WB:WBGene00009581"/>
<evidence type="ECO:0000256" key="1">
    <source>
        <dbReference type="SAM" id="MobiDB-lite"/>
    </source>
</evidence>
<dbReference type="AlphaFoldDB" id="Q20234"/>
<reference evidence="2 3" key="1">
    <citation type="journal article" date="1998" name="Science">
        <title>Genome sequence of the nematode C. elegans: a platform for investigating biology.</title>
        <authorList>
            <consortium name="The C. elegans sequencing consortium"/>
            <person name="Sulson J.E."/>
            <person name="Waterston R."/>
        </authorList>
    </citation>
    <scope>NUCLEOTIDE SEQUENCE [LARGE SCALE GENOMIC DNA]</scope>
    <source>
        <strain evidence="2 3">Bristol N2</strain>
    </source>
</reference>
<dbReference type="UCSC" id="F40F9.3">
    <property type="organism name" value="c. elegans"/>
</dbReference>
<dbReference type="IntAct" id="Q20234">
    <property type="interactions" value="2"/>
</dbReference>
<dbReference type="SUPFAM" id="SSF50156">
    <property type="entry name" value="PDZ domain-like"/>
    <property type="match status" value="1"/>
</dbReference>
<dbReference type="FunCoup" id="Q20234">
    <property type="interactions" value="1487"/>
</dbReference>
<dbReference type="InterPro" id="IPR036034">
    <property type="entry name" value="PDZ_sf"/>
</dbReference>
<dbReference type="InterPro" id="IPR040264">
    <property type="entry name" value="T15H9.4-like"/>
</dbReference>
<keyword evidence="3" id="KW-1185">Reference proteome</keyword>
<dbReference type="PANTHER" id="PTHR31327:SF12">
    <property type="entry name" value="PDZ DOMAIN-CONTAINING PROTEIN"/>
    <property type="match status" value="1"/>
</dbReference>
<dbReference type="HOGENOM" id="CLU_1176346_0_0_1"/>
<dbReference type="PIR" id="T22040">
    <property type="entry name" value="T22040"/>
</dbReference>
<protein>
    <submittedName>
        <fullName evidence="2">PDZ domain-containing protein</fullName>
    </submittedName>
</protein>
<feature type="region of interest" description="Disordered" evidence="1">
    <location>
        <begin position="194"/>
        <end position="275"/>
    </location>
</feature>
<organism evidence="2 3">
    <name type="scientific">Caenorhabditis elegans</name>
    <dbReference type="NCBI Taxonomy" id="6239"/>
    <lineage>
        <taxon>Eukaryota</taxon>
        <taxon>Metazoa</taxon>
        <taxon>Ecdysozoa</taxon>
        <taxon>Nematoda</taxon>
        <taxon>Chromadorea</taxon>
        <taxon>Rhabditida</taxon>
        <taxon>Rhabditina</taxon>
        <taxon>Rhabditomorpha</taxon>
        <taxon>Rhabditoidea</taxon>
        <taxon>Rhabditidae</taxon>
        <taxon>Peloderinae</taxon>
        <taxon>Caenorhabditis</taxon>
    </lineage>
</organism>
<dbReference type="RefSeq" id="NP_505503.1">
    <property type="nucleotide sequence ID" value="NM_073102.5"/>
</dbReference>
<sequence>MEKGAPQNNADEEAKVEVPPPAPKTTSAERAPEKVSAEKAQEQEKSAMGSVPIPPEREKHIKERKTGYEYSIVTINYKPGTKFGLGIKNVFNKSIYVIKVEENSLVSGIFNVADRIIDVDGEPVYDNAKCKGLLVKALKEKKVCTLLIERGITESALKDATNEMNEEHTQSVMAPPDVKSIMRKLEAHNFLRKSPSCESAAAPNPVPSAMTKNKEGKGERKACILEDGHKSVMIRMDNEENRNKLKKVEPKEPPRRLDPKTPPKPAAPEPKPEGK</sequence>
<dbReference type="SMR" id="Q20234"/>
<proteinExistence type="predicted"/>
<dbReference type="KEGG" id="cel:CELE_F40F9.3"/>
<name>Q20234_CAEEL</name>
<dbReference type="STRING" id="6239.F40F9.3.1"/>
<feature type="compositionally biased region" description="Basic and acidic residues" evidence="1">
    <location>
        <begin position="30"/>
        <end position="45"/>
    </location>
</feature>
<dbReference type="Gene3D" id="2.30.42.10">
    <property type="match status" value="1"/>
</dbReference>
<evidence type="ECO:0000313" key="2">
    <source>
        <dbReference type="EMBL" id="CAA94760.1"/>
    </source>
</evidence>
<dbReference type="GO" id="GO:0000785">
    <property type="term" value="C:chromatin"/>
    <property type="evidence" value="ECO:0000318"/>
    <property type="project" value="GO_Central"/>
</dbReference>
<dbReference type="PhylomeDB" id="Q20234"/>
<accession>Q20234</accession>
<dbReference type="PaxDb" id="6239-F40F9.3"/>
<evidence type="ECO:0000313" key="4">
    <source>
        <dbReference type="WormBase" id="F40F9.3"/>
    </source>
</evidence>
<gene>
    <name evidence="2" type="ORF">CELE_F40F9.3</name>
    <name evidence="2 4" type="ORF">F40F9.3</name>
</gene>
<feature type="compositionally biased region" description="Basic and acidic residues" evidence="1">
    <location>
        <begin position="212"/>
        <end position="261"/>
    </location>
</feature>
<dbReference type="PeptideAtlas" id="Q20234"/>
<dbReference type="OrthoDB" id="5836631at2759"/>